<proteinExistence type="predicted"/>
<dbReference type="InterPro" id="IPR000644">
    <property type="entry name" value="CBS_dom"/>
</dbReference>
<dbReference type="PROSITE" id="PS51371">
    <property type="entry name" value="CBS"/>
    <property type="match status" value="2"/>
</dbReference>
<organism evidence="5 6">
    <name type="scientific">Belnapia rosea</name>
    <dbReference type="NCBI Taxonomy" id="938405"/>
    <lineage>
        <taxon>Bacteria</taxon>
        <taxon>Pseudomonadati</taxon>
        <taxon>Pseudomonadota</taxon>
        <taxon>Alphaproteobacteria</taxon>
        <taxon>Acetobacterales</taxon>
        <taxon>Roseomonadaceae</taxon>
        <taxon>Belnapia</taxon>
    </lineage>
</organism>
<feature type="domain" description="CBS" evidence="4">
    <location>
        <begin position="94"/>
        <end position="150"/>
    </location>
</feature>
<feature type="domain" description="BON" evidence="3">
    <location>
        <begin position="157"/>
        <end position="225"/>
    </location>
</feature>
<dbReference type="InterPro" id="IPR051257">
    <property type="entry name" value="Diverse_CBS-Domain"/>
</dbReference>
<dbReference type="PANTHER" id="PTHR43080">
    <property type="entry name" value="CBS DOMAIN-CONTAINING PROTEIN CBSX3, MITOCHONDRIAL"/>
    <property type="match status" value="1"/>
</dbReference>
<keyword evidence="1 2" id="KW-0129">CBS domain</keyword>
<dbReference type="Pfam" id="PF04972">
    <property type="entry name" value="BON"/>
    <property type="match status" value="1"/>
</dbReference>
<dbReference type="Proteomes" id="UP000198925">
    <property type="component" value="Unassembled WGS sequence"/>
</dbReference>
<evidence type="ECO:0000256" key="1">
    <source>
        <dbReference type="ARBA" id="ARBA00023122"/>
    </source>
</evidence>
<protein>
    <submittedName>
        <fullName evidence="5">BON domain-containing protein</fullName>
    </submittedName>
</protein>
<dbReference type="InterPro" id="IPR017080">
    <property type="entry name" value="UCP036990_CBS_BON"/>
</dbReference>
<dbReference type="PIRSF" id="PIRSF036990">
    <property type="entry name" value="UCP036990_CBS_BON"/>
    <property type="match status" value="1"/>
</dbReference>
<dbReference type="Pfam" id="PF00571">
    <property type="entry name" value="CBS"/>
    <property type="match status" value="2"/>
</dbReference>
<keyword evidence="6" id="KW-1185">Reference proteome</keyword>
<dbReference type="RefSeq" id="WP_090663449.1">
    <property type="nucleotide sequence ID" value="NZ_FMZX01000005.1"/>
</dbReference>
<dbReference type="Gene3D" id="3.10.580.10">
    <property type="entry name" value="CBS-domain"/>
    <property type="match status" value="1"/>
</dbReference>
<dbReference type="SMART" id="SM00116">
    <property type="entry name" value="CBS"/>
    <property type="match status" value="2"/>
</dbReference>
<gene>
    <name evidence="5" type="ORF">SAMN04487779_1005208</name>
</gene>
<dbReference type="EMBL" id="FMZX01000005">
    <property type="protein sequence ID" value="SDD21695.1"/>
    <property type="molecule type" value="Genomic_DNA"/>
</dbReference>
<dbReference type="Gene3D" id="3.30.1340.30">
    <property type="match status" value="1"/>
</dbReference>
<accession>A0A1G6T011</accession>
<dbReference type="CDD" id="cd04586">
    <property type="entry name" value="CBS_pair_BON_assoc"/>
    <property type="match status" value="1"/>
</dbReference>
<dbReference type="STRING" id="938405.SAMN02927895_02362"/>
<evidence type="ECO:0000256" key="2">
    <source>
        <dbReference type="PROSITE-ProRule" id="PRU00703"/>
    </source>
</evidence>
<dbReference type="InterPro" id="IPR007055">
    <property type="entry name" value="BON_dom"/>
</dbReference>
<evidence type="ECO:0000313" key="5">
    <source>
        <dbReference type="EMBL" id="SDD21695.1"/>
    </source>
</evidence>
<name>A0A1G6T011_9PROT</name>
<dbReference type="PANTHER" id="PTHR43080:SF26">
    <property type="entry name" value="REGULATORY PROTEIN"/>
    <property type="match status" value="1"/>
</dbReference>
<dbReference type="PROSITE" id="PS50914">
    <property type="entry name" value="BON"/>
    <property type="match status" value="1"/>
</dbReference>
<reference evidence="5 6" key="1">
    <citation type="submission" date="2016-10" db="EMBL/GenBank/DDBJ databases">
        <authorList>
            <person name="de Groot N.N."/>
        </authorList>
    </citation>
    <scope>NUCLEOTIDE SEQUENCE [LARGE SCALE GENOMIC DNA]</scope>
    <source>
        <strain evidence="5 6">CPCC 100156</strain>
    </source>
</reference>
<dbReference type="InterPro" id="IPR046342">
    <property type="entry name" value="CBS_dom_sf"/>
</dbReference>
<dbReference type="SUPFAM" id="SSF54631">
    <property type="entry name" value="CBS-domain pair"/>
    <property type="match status" value="1"/>
</dbReference>
<evidence type="ECO:0000259" key="4">
    <source>
        <dbReference type="PROSITE" id="PS51371"/>
    </source>
</evidence>
<sequence>MKAKDLMSTTLRIVPPEMPVLAVAELLSSHGISAVPVVDGSGTPLGIVTEGDLIRRLADEEPGPLRWFLGQYQDAGRLAKRFLKAHGATARDVMTAELVTVEEDTPAEEIARLMEERRIKRVPVLRDDKIVGIVSRSDLLRAILRPQGQEQSATNADDSAILRAVLAVMRKQPWVDTFWTYPSVHDGVVTFYGYARNDSVRNGLRVMAQEIPGVTKVEDQLEPMPLILRATL</sequence>
<dbReference type="AlphaFoldDB" id="A0A1G6T011"/>
<feature type="domain" description="CBS" evidence="4">
    <location>
        <begin position="7"/>
        <end position="65"/>
    </location>
</feature>
<evidence type="ECO:0000313" key="6">
    <source>
        <dbReference type="Proteomes" id="UP000198925"/>
    </source>
</evidence>
<evidence type="ECO:0000259" key="3">
    <source>
        <dbReference type="PROSITE" id="PS50914"/>
    </source>
</evidence>